<reference evidence="1 2" key="1">
    <citation type="submission" date="2023-01" db="EMBL/GenBank/DDBJ databases">
        <authorList>
            <person name="Whitehead M."/>
        </authorList>
    </citation>
    <scope>NUCLEOTIDE SEQUENCE [LARGE SCALE GENOMIC DNA]</scope>
</reference>
<protein>
    <submittedName>
        <fullName evidence="1">Uncharacterized protein</fullName>
    </submittedName>
</protein>
<comment type="caution">
    <text evidence="1">The sequence shown here is derived from an EMBL/GenBank/DDBJ whole genome shotgun (WGS) entry which is preliminary data.</text>
</comment>
<dbReference type="EMBL" id="CARXXK010000002">
    <property type="protein sequence ID" value="CAI6355664.1"/>
    <property type="molecule type" value="Genomic_DNA"/>
</dbReference>
<dbReference type="AlphaFoldDB" id="A0AAV0WIH7"/>
<proteinExistence type="predicted"/>
<organism evidence="1 2">
    <name type="scientific">Macrosiphum euphorbiae</name>
    <name type="common">potato aphid</name>
    <dbReference type="NCBI Taxonomy" id="13131"/>
    <lineage>
        <taxon>Eukaryota</taxon>
        <taxon>Metazoa</taxon>
        <taxon>Ecdysozoa</taxon>
        <taxon>Arthropoda</taxon>
        <taxon>Hexapoda</taxon>
        <taxon>Insecta</taxon>
        <taxon>Pterygota</taxon>
        <taxon>Neoptera</taxon>
        <taxon>Paraneoptera</taxon>
        <taxon>Hemiptera</taxon>
        <taxon>Sternorrhyncha</taxon>
        <taxon>Aphidomorpha</taxon>
        <taxon>Aphidoidea</taxon>
        <taxon>Aphididae</taxon>
        <taxon>Macrosiphini</taxon>
        <taxon>Macrosiphum</taxon>
    </lineage>
</organism>
<accession>A0AAV0WIH7</accession>
<dbReference type="Proteomes" id="UP001160148">
    <property type="component" value="Unassembled WGS sequence"/>
</dbReference>
<gene>
    <name evidence="1" type="ORF">MEUPH1_LOCUS11491</name>
</gene>
<sequence>MKSHPYNALYVLQRPIINDNNNVELQLESDDNLQIQSLQFIKIPSVNFTTEKSRAVESWNRKIKKQRKNNSYLNPNPHLRHLNISTAKNKQTLKILKNGSRFAELKSCKSREGKLILSNTCAFDALTALLMVCFLL</sequence>
<evidence type="ECO:0000313" key="2">
    <source>
        <dbReference type="Proteomes" id="UP001160148"/>
    </source>
</evidence>
<evidence type="ECO:0000313" key="1">
    <source>
        <dbReference type="EMBL" id="CAI6355664.1"/>
    </source>
</evidence>
<keyword evidence="2" id="KW-1185">Reference proteome</keyword>
<name>A0AAV0WIH7_9HEMI</name>